<keyword evidence="3" id="KW-1185">Reference proteome</keyword>
<evidence type="ECO:0000313" key="3">
    <source>
        <dbReference type="Proteomes" id="UP000029121"/>
    </source>
</evidence>
<sequence length="68" mass="7701">MNVWKVLRLWLLYAVFHFDTQRYSVNGQAAGVIGGAGILVQRAAFCFNNNLVNMISQLRKPCKKETTV</sequence>
<evidence type="ECO:0008006" key="4">
    <source>
        <dbReference type="Google" id="ProtNLM"/>
    </source>
</evidence>
<protein>
    <recommendedName>
        <fullName evidence="4">Secreted protein</fullName>
    </recommendedName>
</protein>
<feature type="chain" id="PRO_5004351002" description="Secreted protein" evidence="1">
    <location>
        <begin position="23"/>
        <end position="68"/>
    </location>
</feature>
<dbReference type="Proteomes" id="UP000029121">
    <property type="component" value="Unassembled WGS sequence"/>
</dbReference>
<evidence type="ECO:0000313" key="2">
    <source>
        <dbReference type="EMBL" id="EOA33997.1"/>
    </source>
</evidence>
<dbReference type="OrthoDB" id="1843925at2759"/>
<accession>R0GE15</accession>
<keyword evidence="1" id="KW-0732">Signal</keyword>
<dbReference type="AlphaFoldDB" id="R0GE15"/>
<feature type="signal peptide" evidence="1">
    <location>
        <begin position="1"/>
        <end position="22"/>
    </location>
</feature>
<dbReference type="STRING" id="81985.R0GE15"/>
<organism evidence="2 3">
    <name type="scientific">Capsella rubella</name>
    <dbReference type="NCBI Taxonomy" id="81985"/>
    <lineage>
        <taxon>Eukaryota</taxon>
        <taxon>Viridiplantae</taxon>
        <taxon>Streptophyta</taxon>
        <taxon>Embryophyta</taxon>
        <taxon>Tracheophyta</taxon>
        <taxon>Spermatophyta</taxon>
        <taxon>Magnoliopsida</taxon>
        <taxon>eudicotyledons</taxon>
        <taxon>Gunneridae</taxon>
        <taxon>Pentapetalae</taxon>
        <taxon>rosids</taxon>
        <taxon>malvids</taxon>
        <taxon>Brassicales</taxon>
        <taxon>Brassicaceae</taxon>
        <taxon>Camelineae</taxon>
        <taxon>Capsella</taxon>
    </lineage>
</organism>
<reference evidence="3" key="1">
    <citation type="journal article" date="2013" name="Nat. Genet.">
        <title>The Capsella rubella genome and the genomic consequences of rapid mating system evolution.</title>
        <authorList>
            <person name="Slotte T."/>
            <person name="Hazzouri K.M."/>
            <person name="Agren J.A."/>
            <person name="Koenig D."/>
            <person name="Maumus F."/>
            <person name="Guo Y.L."/>
            <person name="Steige K."/>
            <person name="Platts A.E."/>
            <person name="Escobar J.S."/>
            <person name="Newman L.K."/>
            <person name="Wang W."/>
            <person name="Mandakova T."/>
            <person name="Vello E."/>
            <person name="Smith L.M."/>
            <person name="Henz S.R."/>
            <person name="Steffen J."/>
            <person name="Takuno S."/>
            <person name="Brandvain Y."/>
            <person name="Coop G."/>
            <person name="Andolfatto P."/>
            <person name="Hu T.T."/>
            <person name="Blanchette M."/>
            <person name="Clark R.M."/>
            <person name="Quesneville H."/>
            <person name="Nordborg M."/>
            <person name="Gaut B.S."/>
            <person name="Lysak M.A."/>
            <person name="Jenkins J."/>
            <person name="Grimwood J."/>
            <person name="Chapman J."/>
            <person name="Prochnik S."/>
            <person name="Shu S."/>
            <person name="Rokhsar D."/>
            <person name="Schmutz J."/>
            <person name="Weigel D."/>
            <person name="Wright S.I."/>
        </authorList>
    </citation>
    <scope>NUCLEOTIDE SEQUENCE [LARGE SCALE GENOMIC DNA]</scope>
    <source>
        <strain evidence="3">cv. Monte Gargano</strain>
    </source>
</reference>
<gene>
    <name evidence="2" type="ORF">CARUB_v10021493mg</name>
</gene>
<name>R0GE15_9BRAS</name>
<proteinExistence type="predicted"/>
<dbReference type="KEGG" id="crb:17895499"/>
<evidence type="ECO:0000256" key="1">
    <source>
        <dbReference type="SAM" id="SignalP"/>
    </source>
</evidence>
<dbReference type="EMBL" id="KB870806">
    <property type="protein sequence ID" value="EOA33997.1"/>
    <property type="molecule type" value="Genomic_DNA"/>
</dbReference>